<dbReference type="EMBL" id="JAAXLS010000002">
    <property type="protein sequence ID" value="NKQ52050.1"/>
    <property type="molecule type" value="Genomic_DNA"/>
</dbReference>
<keyword evidence="2" id="KW-1185">Reference proteome</keyword>
<proteinExistence type="predicted"/>
<dbReference type="RefSeq" id="WP_168511565.1">
    <property type="nucleotide sequence ID" value="NZ_JAAXLS010000002.1"/>
</dbReference>
<evidence type="ECO:0000313" key="2">
    <source>
        <dbReference type="Proteomes" id="UP000715441"/>
    </source>
</evidence>
<gene>
    <name evidence="1" type="ORF">HFP15_04060</name>
</gene>
<protein>
    <recommendedName>
        <fullName evidence="3">Transposase</fullName>
    </recommendedName>
</protein>
<evidence type="ECO:0000313" key="1">
    <source>
        <dbReference type="EMBL" id="NKQ52050.1"/>
    </source>
</evidence>
<comment type="caution">
    <text evidence="1">The sequence shown here is derived from an EMBL/GenBank/DDBJ whole genome shotgun (WGS) entry which is preliminary data.</text>
</comment>
<reference evidence="1 2" key="1">
    <citation type="submission" date="2020-04" db="EMBL/GenBank/DDBJ databases">
        <title>Novel species.</title>
        <authorList>
            <person name="Teo W.F.A."/>
            <person name="Lipun K."/>
            <person name="Srisuk N."/>
            <person name="Duangmal K."/>
        </authorList>
    </citation>
    <scope>NUCLEOTIDE SEQUENCE [LARGE SCALE GENOMIC DNA]</scope>
    <source>
        <strain evidence="1 2">K13G38</strain>
    </source>
</reference>
<organism evidence="1 2">
    <name type="scientific">Amycolatopsis acididurans</name>
    <dbReference type="NCBI Taxonomy" id="2724524"/>
    <lineage>
        <taxon>Bacteria</taxon>
        <taxon>Bacillati</taxon>
        <taxon>Actinomycetota</taxon>
        <taxon>Actinomycetes</taxon>
        <taxon>Pseudonocardiales</taxon>
        <taxon>Pseudonocardiaceae</taxon>
        <taxon>Amycolatopsis</taxon>
    </lineage>
</organism>
<dbReference type="Proteomes" id="UP000715441">
    <property type="component" value="Unassembled WGS sequence"/>
</dbReference>
<sequence length="127" mass="14010">MGSSSGAVRRLATRLSEEDRAEARGLDPFERVTCRVHRRWLHQCVSSPVHVVAVTGYRWCRDCECPVDVAVDELNRTVRLHCPGCGRAPDSPATRQIVRTCRASLAAARGQRDGTTSTGQDEWCTSA</sequence>
<name>A0ABX1IX31_9PSEU</name>
<accession>A0ABX1IX31</accession>
<evidence type="ECO:0008006" key="3">
    <source>
        <dbReference type="Google" id="ProtNLM"/>
    </source>
</evidence>